<evidence type="ECO:0000256" key="10">
    <source>
        <dbReference type="ARBA" id="ARBA00047838"/>
    </source>
</evidence>
<evidence type="ECO:0000256" key="3">
    <source>
        <dbReference type="ARBA" id="ARBA00011152"/>
    </source>
</evidence>
<organism evidence="12 13">
    <name type="scientific">Candidatus Kaiserbacteria bacterium RIFCSPHIGHO2_02_FULL_55_20</name>
    <dbReference type="NCBI Taxonomy" id="1798497"/>
    <lineage>
        <taxon>Bacteria</taxon>
        <taxon>Candidatus Kaiseribacteriota</taxon>
    </lineage>
</organism>
<proteinExistence type="inferred from homology"/>
<evidence type="ECO:0000256" key="1">
    <source>
        <dbReference type="ARBA" id="ARBA00005091"/>
    </source>
</evidence>
<name>A0A1F6DWJ1_9BACT</name>
<dbReference type="InterPro" id="IPR006062">
    <property type="entry name" value="His_biosynth"/>
</dbReference>
<dbReference type="PANTHER" id="PTHR21235:SF2">
    <property type="entry name" value="IMIDAZOLE GLYCEROL PHOSPHATE SYNTHASE HISHF"/>
    <property type="match status" value="1"/>
</dbReference>
<dbReference type="UniPathway" id="UPA00031">
    <property type="reaction ID" value="UER00010"/>
</dbReference>
<evidence type="ECO:0000256" key="4">
    <source>
        <dbReference type="ARBA" id="ARBA00012809"/>
    </source>
</evidence>
<comment type="catalytic activity">
    <reaction evidence="10">
        <text>5-[(5-phospho-1-deoxy-D-ribulos-1-ylimino)methylamino]-1-(5-phospho-beta-D-ribosyl)imidazole-4-carboxamide + L-glutamine = D-erythro-1-(imidazol-4-yl)glycerol 3-phosphate + 5-amino-1-(5-phospho-beta-D-ribosyl)imidazole-4-carboxamide + L-glutamate + H(+)</text>
        <dbReference type="Rhea" id="RHEA:24793"/>
        <dbReference type="ChEBI" id="CHEBI:15378"/>
        <dbReference type="ChEBI" id="CHEBI:29985"/>
        <dbReference type="ChEBI" id="CHEBI:58278"/>
        <dbReference type="ChEBI" id="CHEBI:58359"/>
        <dbReference type="ChEBI" id="CHEBI:58475"/>
        <dbReference type="ChEBI" id="CHEBI:58525"/>
        <dbReference type="EC" id="4.3.2.10"/>
    </reaction>
</comment>
<dbReference type="GO" id="GO:0000107">
    <property type="term" value="F:imidazoleglycerol-phosphate synthase activity"/>
    <property type="evidence" value="ECO:0007669"/>
    <property type="project" value="InterPro"/>
</dbReference>
<dbReference type="AlphaFoldDB" id="A0A1F6DWJ1"/>
<protein>
    <recommendedName>
        <fullName evidence="4">imidazole glycerol-phosphate synthase</fullName>
        <ecNumber evidence="4">4.3.2.10</ecNumber>
    </recommendedName>
    <alternativeName>
        <fullName evidence="9">IGP synthase cyclase subunit</fullName>
    </alternativeName>
</protein>
<accession>A0A1F6DWJ1</accession>
<dbReference type="EC" id="4.3.2.10" evidence="4"/>
<evidence type="ECO:0000313" key="12">
    <source>
        <dbReference type="EMBL" id="OGG65799.1"/>
    </source>
</evidence>
<keyword evidence="7" id="KW-0456">Lyase</keyword>
<dbReference type="Proteomes" id="UP000177652">
    <property type="component" value="Unassembled WGS sequence"/>
</dbReference>
<dbReference type="InterPro" id="IPR011060">
    <property type="entry name" value="RibuloseP-bd_barrel"/>
</dbReference>
<dbReference type="STRING" id="1798497.A3D71_01840"/>
<dbReference type="GO" id="GO:0000105">
    <property type="term" value="P:L-histidine biosynthetic process"/>
    <property type="evidence" value="ECO:0007669"/>
    <property type="project" value="UniProtKB-UniPathway"/>
</dbReference>
<dbReference type="InterPro" id="IPR013785">
    <property type="entry name" value="Aldolase_TIM"/>
</dbReference>
<comment type="pathway">
    <text evidence="1">Amino-acid biosynthesis; L-histidine biosynthesis; L-histidine from 5-phospho-alpha-D-ribose 1-diphosphate: step 5/9.</text>
</comment>
<dbReference type="PANTHER" id="PTHR21235">
    <property type="entry name" value="IMIDAZOLE GLYCEROL PHOSPHATE SYNTHASE SUBUNIT HISF/H IGP SYNTHASE SUBUNIT HISF/H"/>
    <property type="match status" value="1"/>
</dbReference>
<sequence>MDIADGRVVKGTNFRGLRDAGNPVELGKYYSESGVDELVFLDIAATVEGRKTLYKLVERIAKSITIPFTVGGGVKTIRDIKRLLDAGADKVSIGSAAIEDPDLVTRAAQEFGSQCVVVSVDPKKKEDGSWEMYVKGGREAAGVDAIEFCKDMAWRGAGELLVNSLDRDGTKNGYDLELLRRITEEVSIPVIASSGAGSKKNFFQALTRGCADAALAASLFHTGEIRVNELKRYLSDNGIAIRI</sequence>
<evidence type="ECO:0000256" key="11">
    <source>
        <dbReference type="RuleBase" id="RU003657"/>
    </source>
</evidence>
<dbReference type="SUPFAM" id="SSF51366">
    <property type="entry name" value="Ribulose-phoshate binding barrel"/>
    <property type="match status" value="1"/>
</dbReference>
<comment type="subunit">
    <text evidence="3">Heterodimer of HisH and HisF.</text>
</comment>
<reference evidence="12 13" key="1">
    <citation type="journal article" date="2016" name="Nat. Commun.">
        <title>Thousands of microbial genomes shed light on interconnected biogeochemical processes in an aquifer system.</title>
        <authorList>
            <person name="Anantharaman K."/>
            <person name="Brown C.T."/>
            <person name="Hug L.A."/>
            <person name="Sharon I."/>
            <person name="Castelle C.J."/>
            <person name="Probst A.J."/>
            <person name="Thomas B.C."/>
            <person name="Singh A."/>
            <person name="Wilkins M.J."/>
            <person name="Karaoz U."/>
            <person name="Brodie E.L."/>
            <person name="Williams K.H."/>
            <person name="Hubbard S.S."/>
            <person name="Banfield J.F."/>
        </authorList>
    </citation>
    <scope>NUCLEOTIDE SEQUENCE [LARGE SCALE GENOMIC DNA]</scope>
</reference>
<evidence type="ECO:0000256" key="2">
    <source>
        <dbReference type="ARBA" id="ARBA00009667"/>
    </source>
</evidence>
<keyword evidence="5 11" id="KW-0028">Amino-acid biosynthesis</keyword>
<comment type="function">
    <text evidence="8">IGPS catalyzes the conversion of PRFAR and glutamine to IGP, AICAR and glutamate. The HisF subunit catalyzes the cyclization activity that produces IGP and AICAR from PRFAR using the ammonia provided by the HisH subunit.</text>
</comment>
<dbReference type="CDD" id="cd04731">
    <property type="entry name" value="HisF"/>
    <property type="match status" value="1"/>
</dbReference>
<dbReference type="Pfam" id="PF00977">
    <property type="entry name" value="His_biosynth"/>
    <property type="match status" value="1"/>
</dbReference>
<gene>
    <name evidence="12" type="ORF">A3D71_01840</name>
</gene>
<evidence type="ECO:0000256" key="8">
    <source>
        <dbReference type="ARBA" id="ARBA00025475"/>
    </source>
</evidence>
<dbReference type="EMBL" id="MFLK01000030">
    <property type="protein sequence ID" value="OGG65799.1"/>
    <property type="molecule type" value="Genomic_DNA"/>
</dbReference>
<dbReference type="InterPro" id="IPR050064">
    <property type="entry name" value="IGPS_HisA/HisF"/>
</dbReference>
<dbReference type="InterPro" id="IPR004651">
    <property type="entry name" value="HisF"/>
</dbReference>
<evidence type="ECO:0000313" key="13">
    <source>
        <dbReference type="Proteomes" id="UP000177652"/>
    </source>
</evidence>
<keyword evidence="6 11" id="KW-0368">Histidine biosynthesis</keyword>
<dbReference type="NCBIfam" id="TIGR00735">
    <property type="entry name" value="hisF"/>
    <property type="match status" value="1"/>
</dbReference>
<evidence type="ECO:0000256" key="9">
    <source>
        <dbReference type="ARBA" id="ARBA00030264"/>
    </source>
</evidence>
<evidence type="ECO:0000256" key="6">
    <source>
        <dbReference type="ARBA" id="ARBA00023102"/>
    </source>
</evidence>
<evidence type="ECO:0000256" key="5">
    <source>
        <dbReference type="ARBA" id="ARBA00022605"/>
    </source>
</evidence>
<evidence type="ECO:0000256" key="7">
    <source>
        <dbReference type="ARBA" id="ARBA00023239"/>
    </source>
</evidence>
<comment type="caution">
    <text evidence="12">The sequence shown here is derived from an EMBL/GenBank/DDBJ whole genome shotgun (WGS) entry which is preliminary data.</text>
</comment>
<dbReference type="Gene3D" id="3.20.20.70">
    <property type="entry name" value="Aldolase class I"/>
    <property type="match status" value="1"/>
</dbReference>
<comment type="similarity">
    <text evidence="2 11">Belongs to the HisA/HisF family.</text>
</comment>
<dbReference type="GO" id="GO:0016829">
    <property type="term" value="F:lyase activity"/>
    <property type="evidence" value="ECO:0007669"/>
    <property type="project" value="UniProtKB-KW"/>
</dbReference>